<evidence type="ECO:0000313" key="3">
    <source>
        <dbReference type="Proteomes" id="UP000244932"/>
    </source>
</evidence>
<sequence length="185" mass="20205">MQTTVHDLDSAPEASKPLLESSIKAFGRLPSLHGVMATSPGLLEGYQHLHRLAVQATAFTPEERTVVWMTVNVANRCHYCVPAHTGIAHMEKIDQPIIDALRDETPLPTEKLEALRTFTLAVRETHGRPDAAAVAAFEAAGYGERAVLDIILILAQKVMSNYTNAIFDTPTDAAFAKFAWTPKAD</sequence>
<keyword evidence="3" id="KW-1185">Reference proteome</keyword>
<dbReference type="Proteomes" id="UP000244932">
    <property type="component" value="Unassembled WGS sequence"/>
</dbReference>
<reference evidence="2 3" key="1">
    <citation type="submission" date="2018-03" db="EMBL/GenBank/DDBJ databases">
        <authorList>
            <person name="Keele B.F."/>
        </authorList>
    </citation>
    <scope>NUCLEOTIDE SEQUENCE [LARGE SCALE GENOMIC DNA]</scope>
    <source>
        <strain evidence="2 3">CeCT 8812</strain>
    </source>
</reference>
<protein>
    <recommendedName>
        <fullName evidence="1">Carboxymuconolactone decarboxylase-like domain-containing protein</fullName>
    </recommendedName>
</protein>
<organism evidence="2 3">
    <name type="scientific">Pontivivens insulae</name>
    <dbReference type="NCBI Taxonomy" id="1639689"/>
    <lineage>
        <taxon>Bacteria</taxon>
        <taxon>Pseudomonadati</taxon>
        <taxon>Pseudomonadota</taxon>
        <taxon>Alphaproteobacteria</taxon>
        <taxon>Rhodobacterales</taxon>
        <taxon>Paracoccaceae</taxon>
        <taxon>Pontivivens</taxon>
    </lineage>
</organism>
<dbReference type="GO" id="GO:0051920">
    <property type="term" value="F:peroxiredoxin activity"/>
    <property type="evidence" value="ECO:0007669"/>
    <property type="project" value="InterPro"/>
</dbReference>
<dbReference type="SUPFAM" id="SSF69118">
    <property type="entry name" value="AhpD-like"/>
    <property type="match status" value="1"/>
</dbReference>
<dbReference type="PANTHER" id="PTHR35446">
    <property type="entry name" value="SI:CH211-175M2.5"/>
    <property type="match status" value="1"/>
</dbReference>
<dbReference type="OrthoDB" id="9808310at2"/>
<dbReference type="PANTHER" id="PTHR35446:SF3">
    <property type="entry name" value="CMD DOMAIN-CONTAINING PROTEIN"/>
    <property type="match status" value="1"/>
</dbReference>
<dbReference type="RefSeq" id="WP_108781202.1">
    <property type="nucleotide sequence ID" value="NZ_OMKW01000001.1"/>
</dbReference>
<proteinExistence type="predicted"/>
<accession>A0A2R8A8E6</accession>
<dbReference type="EMBL" id="OMKW01000001">
    <property type="protein sequence ID" value="SPF28509.1"/>
    <property type="molecule type" value="Genomic_DNA"/>
</dbReference>
<dbReference type="Pfam" id="PF02627">
    <property type="entry name" value="CMD"/>
    <property type="match status" value="1"/>
</dbReference>
<dbReference type="InterPro" id="IPR003779">
    <property type="entry name" value="CMD-like"/>
</dbReference>
<evidence type="ECO:0000259" key="1">
    <source>
        <dbReference type="Pfam" id="PF02627"/>
    </source>
</evidence>
<dbReference type="Gene3D" id="1.20.1290.10">
    <property type="entry name" value="AhpD-like"/>
    <property type="match status" value="1"/>
</dbReference>
<dbReference type="AlphaFoldDB" id="A0A2R8A8E6"/>
<evidence type="ECO:0000313" key="2">
    <source>
        <dbReference type="EMBL" id="SPF28509.1"/>
    </source>
</evidence>
<gene>
    <name evidence="2" type="ORF">POI8812_00810</name>
</gene>
<name>A0A2R8A8E6_9RHOB</name>
<dbReference type="InterPro" id="IPR029032">
    <property type="entry name" value="AhpD-like"/>
</dbReference>
<feature type="domain" description="Carboxymuconolactone decarboxylase-like" evidence="1">
    <location>
        <begin position="40"/>
        <end position="99"/>
    </location>
</feature>